<proteinExistence type="predicted"/>
<name>A0ABW4X8P7_9ACTN</name>
<comment type="caution">
    <text evidence="5">The sequence shown here is derived from an EMBL/GenBank/DDBJ whole genome shotgun (WGS) entry which is preliminary data.</text>
</comment>
<dbReference type="InterPro" id="IPR016181">
    <property type="entry name" value="Acyl_CoA_acyltransferase"/>
</dbReference>
<dbReference type="PROSITE" id="PS51186">
    <property type="entry name" value="GNAT"/>
    <property type="match status" value="1"/>
</dbReference>
<gene>
    <name evidence="5" type="ORF">ACFSHS_05210</name>
</gene>
<dbReference type="InterPro" id="IPR000182">
    <property type="entry name" value="GNAT_dom"/>
</dbReference>
<dbReference type="RefSeq" id="WP_376872664.1">
    <property type="nucleotide sequence ID" value="NZ_JBHUHP010000004.1"/>
</dbReference>
<dbReference type="SUPFAM" id="SSF55729">
    <property type="entry name" value="Acyl-CoA N-acyltransferases (Nat)"/>
    <property type="match status" value="1"/>
</dbReference>
<feature type="domain" description="N-acetyltransferase" evidence="4">
    <location>
        <begin position="5"/>
        <end position="168"/>
    </location>
</feature>
<evidence type="ECO:0000313" key="5">
    <source>
        <dbReference type="EMBL" id="MFD2090968.1"/>
    </source>
</evidence>
<keyword evidence="1 5" id="KW-0808">Transferase</keyword>
<dbReference type="Pfam" id="PF00583">
    <property type="entry name" value="Acetyltransf_1"/>
    <property type="match status" value="1"/>
</dbReference>
<dbReference type="InterPro" id="IPR050832">
    <property type="entry name" value="Bact_Acetyltransf"/>
</dbReference>
<dbReference type="EMBL" id="JBHUHP010000004">
    <property type="protein sequence ID" value="MFD2090968.1"/>
    <property type="molecule type" value="Genomic_DNA"/>
</dbReference>
<keyword evidence="2 5" id="KW-0012">Acyltransferase</keyword>
<organism evidence="5 6">
    <name type="scientific">Blastococcus deserti</name>
    <dbReference type="NCBI Taxonomy" id="2259033"/>
    <lineage>
        <taxon>Bacteria</taxon>
        <taxon>Bacillati</taxon>
        <taxon>Actinomycetota</taxon>
        <taxon>Actinomycetes</taxon>
        <taxon>Geodermatophilales</taxon>
        <taxon>Geodermatophilaceae</taxon>
        <taxon>Blastococcus</taxon>
    </lineage>
</organism>
<evidence type="ECO:0000259" key="4">
    <source>
        <dbReference type="PROSITE" id="PS51186"/>
    </source>
</evidence>
<dbReference type="Proteomes" id="UP001597402">
    <property type="component" value="Unassembled WGS sequence"/>
</dbReference>
<reference evidence="6" key="1">
    <citation type="journal article" date="2019" name="Int. J. Syst. Evol. Microbiol.">
        <title>The Global Catalogue of Microorganisms (GCM) 10K type strain sequencing project: providing services to taxonomists for standard genome sequencing and annotation.</title>
        <authorList>
            <consortium name="The Broad Institute Genomics Platform"/>
            <consortium name="The Broad Institute Genome Sequencing Center for Infectious Disease"/>
            <person name="Wu L."/>
            <person name="Ma J."/>
        </authorList>
    </citation>
    <scope>NUCLEOTIDE SEQUENCE [LARGE SCALE GENOMIC DNA]</scope>
    <source>
        <strain evidence="6">JCM 3338</strain>
    </source>
</reference>
<dbReference type="CDD" id="cd04301">
    <property type="entry name" value="NAT_SF"/>
    <property type="match status" value="1"/>
</dbReference>
<sequence>MDIAVATRPVEPADRTLFCRLWGRLSKETVYRRFHSPVHSLPEETVRRLVTVDHDLREAVVAVVGGEVIGVARYDRPVGDPSTAEVAVLVEDAWQGMGVGRQLLGELTGLAARRGVRRLTATVQADNQPVLGLVRRLLPDSTLVPDAGVYDVVSPLPASAQPVSAEAPPDPLLATASH</sequence>
<evidence type="ECO:0000313" key="6">
    <source>
        <dbReference type="Proteomes" id="UP001597402"/>
    </source>
</evidence>
<accession>A0ABW4X8P7</accession>
<keyword evidence="6" id="KW-1185">Reference proteome</keyword>
<dbReference type="Gene3D" id="3.40.630.30">
    <property type="match status" value="1"/>
</dbReference>
<evidence type="ECO:0000256" key="3">
    <source>
        <dbReference type="SAM" id="MobiDB-lite"/>
    </source>
</evidence>
<dbReference type="PANTHER" id="PTHR43877">
    <property type="entry name" value="AMINOALKYLPHOSPHONATE N-ACETYLTRANSFERASE-RELATED-RELATED"/>
    <property type="match status" value="1"/>
</dbReference>
<protein>
    <submittedName>
        <fullName evidence="5">GNAT family N-acetyltransferase</fullName>
        <ecNumber evidence="5">2.3.-.-</ecNumber>
    </submittedName>
</protein>
<evidence type="ECO:0000256" key="2">
    <source>
        <dbReference type="ARBA" id="ARBA00023315"/>
    </source>
</evidence>
<evidence type="ECO:0000256" key="1">
    <source>
        <dbReference type="ARBA" id="ARBA00022679"/>
    </source>
</evidence>
<feature type="region of interest" description="Disordered" evidence="3">
    <location>
        <begin position="159"/>
        <end position="178"/>
    </location>
</feature>
<dbReference type="EC" id="2.3.-.-" evidence="5"/>
<dbReference type="GO" id="GO:0016746">
    <property type="term" value="F:acyltransferase activity"/>
    <property type="evidence" value="ECO:0007669"/>
    <property type="project" value="UniProtKB-KW"/>
</dbReference>